<dbReference type="AlphaFoldDB" id="A0A6A5QPP1"/>
<feature type="region of interest" description="Disordered" evidence="1">
    <location>
        <begin position="585"/>
        <end position="647"/>
    </location>
</feature>
<dbReference type="OrthoDB" id="5350410at2759"/>
<dbReference type="CDD" id="cd02859">
    <property type="entry name" value="E_set_AMPKbeta_like_N"/>
    <property type="match status" value="1"/>
</dbReference>
<proteinExistence type="predicted"/>
<keyword evidence="2" id="KW-0472">Membrane</keyword>
<feature type="compositionally biased region" description="Polar residues" evidence="1">
    <location>
        <begin position="99"/>
        <end position="133"/>
    </location>
</feature>
<evidence type="ECO:0000313" key="3">
    <source>
        <dbReference type="EMBL" id="KAF1917369.1"/>
    </source>
</evidence>
<feature type="compositionally biased region" description="Polar residues" evidence="1">
    <location>
        <begin position="541"/>
        <end position="550"/>
    </location>
</feature>
<feature type="compositionally biased region" description="Basic and acidic residues" evidence="1">
    <location>
        <begin position="604"/>
        <end position="618"/>
    </location>
</feature>
<dbReference type="InterPro" id="IPR014756">
    <property type="entry name" value="Ig_E-set"/>
</dbReference>
<evidence type="ECO:0000256" key="2">
    <source>
        <dbReference type="SAM" id="Phobius"/>
    </source>
</evidence>
<feature type="region of interest" description="Disordered" evidence="1">
    <location>
        <begin position="74"/>
        <end position="141"/>
    </location>
</feature>
<sequence length="698" mass="76035">MTESATITFSQAGVQPPVYVVTSLSDPPWATLEMAVYRDEADADNLVFSRRFDNVAAGDYQYKIRQGDGHWVVDESKDSTTDQQGNRNNVLHVKRNKATESQKSIVQSSEIPQTQNDPPVTSKNSPKISTLNASDASDLPDVPVPAVVVDEIAHGEQSGQGDGTHKEQAAPLFHHESFQDNGELSVAALATTEEASASNRTSSEIADGASSGYDESHGAEELGSAPLFSHELSGDDEDFDELNNGPLLSHETGMNGGIESSDDYIDELDAAPLLPHETGFSQYRDSDATTNSGFTDDNISEPRHYMYEDDDEDNYRTRSLQPDEAPTFTHEGSPNGESHEDGYSEDETPLLPHERDFTTGYTSSPEEDGQPTFDYERTLSTEPFGRSGRASLFRNRANSSTLPDKLPRTDAEDENLADPSLERFPTRREQILERVASIGLQLPEDQTMEDHIHSPVGSVLSQACSSVDLVPVKSYTSLASVPEADNSDEEDEDADGLSSPTIMTFGSTSTAFANDPHETPMPNDSKRIALGSDSTRESRVARTTQSSETASIAKIDGVKESVISELQKANAAATNVLSLITPPLTPETKLNPAMRNDSQPAFDSEIRQRRVQKGDAPKDSYLAPQEPTSHEDDTPNRTVSSSHPEHLDTHNETFLQTFLRVVFGSVGRFLTACVGDRKRAGVAILAISVVTIVYYLLA</sequence>
<dbReference type="InterPro" id="IPR013783">
    <property type="entry name" value="Ig-like_fold"/>
</dbReference>
<dbReference type="SUPFAM" id="SSF81296">
    <property type="entry name" value="E set domains"/>
    <property type="match status" value="1"/>
</dbReference>
<gene>
    <name evidence="3" type="ORF">BDU57DRAFT_163054</name>
</gene>
<evidence type="ECO:0000313" key="4">
    <source>
        <dbReference type="Proteomes" id="UP000800096"/>
    </source>
</evidence>
<dbReference type="Proteomes" id="UP000800096">
    <property type="component" value="Unassembled WGS sequence"/>
</dbReference>
<reference evidence="3" key="1">
    <citation type="journal article" date="2020" name="Stud. Mycol.">
        <title>101 Dothideomycetes genomes: a test case for predicting lifestyles and emergence of pathogens.</title>
        <authorList>
            <person name="Haridas S."/>
            <person name="Albert R."/>
            <person name="Binder M."/>
            <person name="Bloem J."/>
            <person name="Labutti K."/>
            <person name="Salamov A."/>
            <person name="Andreopoulos B."/>
            <person name="Baker S."/>
            <person name="Barry K."/>
            <person name="Bills G."/>
            <person name="Bluhm B."/>
            <person name="Cannon C."/>
            <person name="Castanera R."/>
            <person name="Culley D."/>
            <person name="Daum C."/>
            <person name="Ezra D."/>
            <person name="Gonzalez J."/>
            <person name="Henrissat B."/>
            <person name="Kuo A."/>
            <person name="Liang C."/>
            <person name="Lipzen A."/>
            <person name="Lutzoni F."/>
            <person name="Magnuson J."/>
            <person name="Mondo S."/>
            <person name="Nolan M."/>
            <person name="Ohm R."/>
            <person name="Pangilinan J."/>
            <person name="Park H.-J."/>
            <person name="Ramirez L."/>
            <person name="Alfaro M."/>
            <person name="Sun H."/>
            <person name="Tritt A."/>
            <person name="Yoshinaga Y."/>
            <person name="Zwiers L.-H."/>
            <person name="Turgeon B."/>
            <person name="Goodwin S."/>
            <person name="Spatafora J."/>
            <person name="Crous P."/>
            <person name="Grigoriev I."/>
        </authorList>
    </citation>
    <scope>NUCLEOTIDE SEQUENCE</scope>
    <source>
        <strain evidence="3">HMLAC05119</strain>
    </source>
</reference>
<evidence type="ECO:0008006" key="5">
    <source>
        <dbReference type="Google" id="ProtNLM"/>
    </source>
</evidence>
<keyword evidence="2" id="KW-0812">Transmembrane</keyword>
<dbReference type="Gene3D" id="2.60.40.10">
    <property type="entry name" value="Immunoglobulins"/>
    <property type="match status" value="1"/>
</dbReference>
<feature type="compositionally biased region" description="Polar residues" evidence="1">
    <location>
        <begin position="279"/>
        <end position="297"/>
    </location>
</feature>
<dbReference type="EMBL" id="ML979134">
    <property type="protein sequence ID" value="KAF1917369.1"/>
    <property type="molecule type" value="Genomic_DNA"/>
</dbReference>
<accession>A0A6A5QPP1</accession>
<feature type="region of interest" description="Disordered" evidence="1">
    <location>
        <begin position="192"/>
        <end position="262"/>
    </location>
</feature>
<evidence type="ECO:0000256" key="1">
    <source>
        <dbReference type="SAM" id="MobiDB-lite"/>
    </source>
</evidence>
<feature type="transmembrane region" description="Helical" evidence="2">
    <location>
        <begin position="680"/>
        <end position="697"/>
    </location>
</feature>
<keyword evidence="2" id="KW-1133">Transmembrane helix</keyword>
<keyword evidence="4" id="KW-1185">Reference proteome</keyword>
<protein>
    <recommendedName>
        <fullName evidence="5">AMP-activated protein kinase glycogen-binding domain-containing protein</fullName>
    </recommendedName>
</protein>
<name>A0A6A5QPP1_AMPQU</name>
<feature type="region of interest" description="Disordered" evidence="1">
    <location>
        <begin position="275"/>
        <end position="420"/>
    </location>
</feature>
<feature type="region of interest" description="Disordered" evidence="1">
    <location>
        <begin position="512"/>
        <end position="550"/>
    </location>
</feature>
<organism evidence="3 4">
    <name type="scientific">Ampelomyces quisqualis</name>
    <name type="common">Powdery mildew agent</name>
    <dbReference type="NCBI Taxonomy" id="50730"/>
    <lineage>
        <taxon>Eukaryota</taxon>
        <taxon>Fungi</taxon>
        <taxon>Dikarya</taxon>
        <taxon>Ascomycota</taxon>
        <taxon>Pezizomycotina</taxon>
        <taxon>Dothideomycetes</taxon>
        <taxon>Pleosporomycetidae</taxon>
        <taxon>Pleosporales</taxon>
        <taxon>Pleosporineae</taxon>
        <taxon>Phaeosphaeriaceae</taxon>
        <taxon>Ampelomyces</taxon>
    </lineage>
</organism>